<dbReference type="HOGENOM" id="CLU_1594511_0_0_1"/>
<name>J8ZWK3_EDHAE</name>
<comment type="caution">
    <text evidence="1">The sequence shown here is derived from an EMBL/GenBank/DDBJ whole genome shotgun (WGS) entry which is preliminary data.</text>
</comment>
<protein>
    <submittedName>
        <fullName evidence="1">Uncharacterized protein</fullName>
    </submittedName>
</protein>
<proteinExistence type="predicted"/>
<dbReference type="Proteomes" id="UP000003163">
    <property type="component" value="Unassembled WGS sequence"/>
</dbReference>
<reference evidence="1 2" key="1">
    <citation type="submission" date="2011-08" db="EMBL/GenBank/DDBJ databases">
        <authorList>
            <person name="Liu Z.J."/>
            <person name="Shi F.L."/>
            <person name="Lu J.Q."/>
            <person name="Li M."/>
            <person name="Wang Z.L."/>
        </authorList>
    </citation>
    <scope>NUCLEOTIDE SEQUENCE [LARGE SCALE GENOMIC DNA]</scope>
    <source>
        <strain evidence="1 2">USNM 41457</strain>
    </source>
</reference>
<dbReference type="EMBL" id="AFBI03000025">
    <property type="protein sequence ID" value="EJW04043.1"/>
    <property type="molecule type" value="Genomic_DNA"/>
</dbReference>
<dbReference type="InParanoid" id="J8ZWK3"/>
<gene>
    <name evidence="1" type="ORF">EDEG_01677</name>
</gene>
<reference evidence="2" key="2">
    <citation type="submission" date="2015-07" db="EMBL/GenBank/DDBJ databases">
        <title>Contrasting host-pathogen interactions and genome evolution in two generalist and specialist microsporidian pathogens of mosquitoes.</title>
        <authorList>
            <consortium name="The Broad Institute Genomics Platform"/>
            <consortium name="The Broad Institute Genome Sequencing Center for Infectious Disease"/>
            <person name="Cuomo C.A."/>
            <person name="Sanscrainte N.D."/>
            <person name="Goldberg J.M."/>
            <person name="Heiman D."/>
            <person name="Young S."/>
            <person name="Zeng Q."/>
            <person name="Becnel J.J."/>
            <person name="Birren B.W."/>
        </authorList>
    </citation>
    <scope>NUCLEOTIDE SEQUENCE [LARGE SCALE GENOMIC DNA]</scope>
    <source>
        <strain evidence="2">USNM 41457</strain>
    </source>
</reference>
<sequence>MLFSNSSFFRITFFLLFKQNKTTQNLQILYLEREINNLTTTLKDIEQKINKKIEPLKKEFKVDIRVENLKSQIEEQIETFWTASNLPRIKFKSKKFNYLSELEKVYSDEKYQGTQESEDNKNLKIKFAEILGKDPECFFQYVDLSDRLRALKDKLHKTKKGKDIKKL</sequence>
<evidence type="ECO:0000313" key="2">
    <source>
        <dbReference type="Proteomes" id="UP000003163"/>
    </source>
</evidence>
<keyword evidence="2" id="KW-1185">Reference proteome</keyword>
<accession>J8ZWK3</accession>
<dbReference type="AlphaFoldDB" id="J8ZWK3"/>
<organism evidence="1 2">
    <name type="scientific">Edhazardia aedis (strain USNM 41457)</name>
    <name type="common">Microsporidian parasite</name>
    <dbReference type="NCBI Taxonomy" id="1003232"/>
    <lineage>
        <taxon>Eukaryota</taxon>
        <taxon>Fungi</taxon>
        <taxon>Fungi incertae sedis</taxon>
        <taxon>Microsporidia</taxon>
        <taxon>Edhazardia</taxon>
    </lineage>
</organism>
<dbReference type="VEuPathDB" id="MicrosporidiaDB:EDEG_01677"/>
<evidence type="ECO:0000313" key="1">
    <source>
        <dbReference type="EMBL" id="EJW04043.1"/>
    </source>
</evidence>